<feature type="domain" description="DRBM" evidence="5">
    <location>
        <begin position="274"/>
        <end position="299"/>
    </location>
</feature>
<feature type="compositionally biased region" description="Polar residues" evidence="3">
    <location>
        <begin position="42"/>
        <end position="59"/>
    </location>
</feature>
<dbReference type="Proteomes" id="UP000789706">
    <property type="component" value="Unassembled WGS sequence"/>
</dbReference>
<dbReference type="SMART" id="SM00240">
    <property type="entry name" value="FHA"/>
    <property type="match status" value="1"/>
</dbReference>
<evidence type="ECO:0000313" key="6">
    <source>
        <dbReference type="EMBL" id="CAG8433261.1"/>
    </source>
</evidence>
<accession>A0A9N8UZR8</accession>
<evidence type="ECO:0000259" key="5">
    <source>
        <dbReference type="PROSITE" id="PS50137"/>
    </source>
</evidence>
<keyword evidence="2" id="KW-0175">Coiled coil</keyword>
<dbReference type="PROSITE" id="PS50006">
    <property type="entry name" value="FHA_DOMAIN"/>
    <property type="match status" value="1"/>
</dbReference>
<evidence type="ECO:0000256" key="3">
    <source>
        <dbReference type="SAM" id="MobiDB-lite"/>
    </source>
</evidence>
<dbReference type="PROSITE" id="PS50137">
    <property type="entry name" value="DS_RBD"/>
    <property type="match status" value="1"/>
</dbReference>
<dbReference type="OrthoDB" id="444265at2759"/>
<organism evidence="6 7">
    <name type="scientific">Diversispora eburnea</name>
    <dbReference type="NCBI Taxonomy" id="1213867"/>
    <lineage>
        <taxon>Eukaryota</taxon>
        <taxon>Fungi</taxon>
        <taxon>Fungi incertae sedis</taxon>
        <taxon>Mucoromycota</taxon>
        <taxon>Glomeromycotina</taxon>
        <taxon>Glomeromycetes</taxon>
        <taxon>Diversisporales</taxon>
        <taxon>Diversisporaceae</taxon>
        <taxon>Diversispora</taxon>
    </lineage>
</organism>
<evidence type="ECO:0000256" key="1">
    <source>
        <dbReference type="PROSITE-ProRule" id="PRU00266"/>
    </source>
</evidence>
<reference evidence="6" key="1">
    <citation type="submission" date="2021-06" db="EMBL/GenBank/DDBJ databases">
        <authorList>
            <person name="Kallberg Y."/>
            <person name="Tangrot J."/>
            <person name="Rosling A."/>
        </authorList>
    </citation>
    <scope>NUCLEOTIDE SEQUENCE</scope>
    <source>
        <strain evidence="6">AZ414A</strain>
    </source>
</reference>
<dbReference type="SUPFAM" id="SSF54768">
    <property type="entry name" value="dsRNA-binding domain-like"/>
    <property type="match status" value="1"/>
</dbReference>
<evidence type="ECO:0000256" key="2">
    <source>
        <dbReference type="SAM" id="Coils"/>
    </source>
</evidence>
<evidence type="ECO:0000313" key="7">
    <source>
        <dbReference type="Proteomes" id="UP000789706"/>
    </source>
</evidence>
<dbReference type="EMBL" id="CAJVPK010000013">
    <property type="protein sequence ID" value="CAG8433261.1"/>
    <property type="molecule type" value="Genomic_DNA"/>
</dbReference>
<comment type="caution">
    <text evidence="6">The sequence shown here is derived from an EMBL/GenBank/DDBJ whole genome shotgun (WGS) entry which is preliminary data.</text>
</comment>
<dbReference type="SUPFAM" id="SSF49879">
    <property type="entry name" value="SMAD/FHA domain"/>
    <property type="match status" value="1"/>
</dbReference>
<protein>
    <submittedName>
        <fullName evidence="6">4143_t:CDS:1</fullName>
    </submittedName>
</protein>
<dbReference type="InterPro" id="IPR014720">
    <property type="entry name" value="dsRBD_dom"/>
</dbReference>
<gene>
    <name evidence="6" type="ORF">DEBURN_LOCUS393</name>
</gene>
<dbReference type="CDD" id="cd22677">
    <property type="entry name" value="FHA_Kanadaptin"/>
    <property type="match status" value="1"/>
</dbReference>
<sequence length="577" mass="66800">MERDQAFEIEQLNEEKERNNESEEILQEDNSKIEFKVPAPINPQTRPHSQQSISTSSIPYKQPEWSSKPKDDFALEVIKSGISIEIVNISSKEFLLLGRLPVCDIPMEHPSISRYHAVIQFNDKGQVFIYDLESAHGTKLNKQRILPLKYNRLRVGDQIKFGESTRTYVLLGPEEEEESSSRQRQRQEVLKSVPLEKQPNIAEVTWGMVEDAEEEGEFGDLTVSAAKESWKRDENAYYYKDSKKALRNWFENRGYDMEFENEQEDVEDAYGPVYGIGSGPKKRDAERQAAIDACEKLDMLGILRGAQDEILARKKRLKHLLGNNEDEDNDSFYDRTGQADRVKLKKSQQTPQKVETYESLTKQYDENVSQIDELQIKLSKFKKSEKSSDLQDEIQDEDALESYMKSLNNEIKDESEADLLAKLKELLNQKERLSRLIKITKPPEFMKNNNSLSMNQEELSQIKDYKNSTKIEEIEISKSLDHKVLDKETTILESSPEHIPSKRINNVDNMDDNKSENIDTKKKKIKSMIPMTPKEYEEKQRKAIESNEFEVEDATTWEPPQGQTGDGRTILNEKFGY</sequence>
<proteinExistence type="predicted"/>
<feature type="region of interest" description="Disordered" evidence="3">
    <location>
        <begin position="1"/>
        <end position="66"/>
    </location>
</feature>
<dbReference type="GO" id="GO:0003723">
    <property type="term" value="F:RNA binding"/>
    <property type="evidence" value="ECO:0007669"/>
    <property type="project" value="UniProtKB-UniRule"/>
</dbReference>
<dbReference type="InterPro" id="IPR050923">
    <property type="entry name" value="Cell_Proc_Reg/RNA_Proc"/>
</dbReference>
<feature type="region of interest" description="Disordered" evidence="3">
    <location>
        <begin position="172"/>
        <end position="191"/>
    </location>
</feature>
<feature type="region of interest" description="Disordered" evidence="3">
    <location>
        <begin position="549"/>
        <end position="577"/>
    </location>
</feature>
<name>A0A9N8UZR8_9GLOM</name>
<feature type="compositionally biased region" description="Basic and acidic residues" evidence="3">
    <location>
        <begin position="179"/>
        <end position="189"/>
    </location>
</feature>
<dbReference type="InterPro" id="IPR008984">
    <property type="entry name" value="SMAD_FHA_dom_sf"/>
</dbReference>
<feature type="coiled-coil region" evidence="2">
    <location>
        <begin position="357"/>
        <end position="436"/>
    </location>
</feature>
<keyword evidence="1" id="KW-0694">RNA-binding</keyword>
<keyword evidence="7" id="KW-1185">Reference proteome</keyword>
<dbReference type="Gene3D" id="2.60.200.20">
    <property type="match status" value="1"/>
</dbReference>
<dbReference type="InterPro" id="IPR000253">
    <property type="entry name" value="FHA_dom"/>
</dbReference>
<evidence type="ECO:0000259" key="4">
    <source>
        <dbReference type="PROSITE" id="PS50006"/>
    </source>
</evidence>
<dbReference type="Pfam" id="PF00498">
    <property type="entry name" value="FHA"/>
    <property type="match status" value="1"/>
</dbReference>
<dbReference type="PANTHER" id="PTHR23308">
    <property type="entry name" value="NUCLEAR INHIBITOR OF PROTEIN PHOSPHATASE-1"/>
    <property type="match status" value="1"/>
</dbReference>
<feature type="domain" description="FHA" evidence="4">
    <location>
        <begin position="95"/>
        <end position="145"/>
    </location>
</feature>
<dbReference type="AlphaFoldDB" id="A0A9N8UZR8"/>